<evidence type="ECO:0000313" key="4">
    <source>
        <dbReference type="Proteomes" id="UP000823405"/>
    </source>
</evidence>
<dbReference type="InterPro" id="IPR023213">
    <property type="entry name" value="CAT-like_dom_sf"/>
</dbReference>
<comment type="caution">
    <text evidence="3">The sequence shown here is derived from an EMBL/GenBank/DDBJ whole genome shotgun (WGS) entry which is preliminary data.</text>
</comment>
<dbReference type="InterPro" id="IPR000542">
    <property type="entry name" value="Carn_acyl_trans"/>
</dbReference>
<dbReference type="AlphaFoldDB" id="A0A9P6QLR8"/>
<reference evidence="3" key="1">
    <citation type="journal article" date="2020" name="Fungal Divers.">
        <title>Resolving the Mortierellaceae phylogeny through synthesis of multi-gene phylogenetics and phylogenomics.</title>
        <authorList>
            <person name="Vandepol N."/>
            <person name="Liber J."/>
            <person name="Desiro A."/>
            <person name="Na H."/>
            <person name="Kennedy M."/>
            <person name="Barry K."/>
            <person name="Grigoriev I.V."/>
            <person name="Miller A.N."/>
            <person name="O'Donnell K."/>
            <person name="Stajich J.E."/>
            <person name="Bonito G."/>
        </authorList>
    </citation>
    <scope>NUCLEOTIDE SEQUENCE</scope>
    <source>
        <strain evidence="3">NVP60</strain>
    </source>
</reference>
<dbReference type="Proteomes" id="UP000823405">
    <property type="component" value="Unassembled WGS sequence"/>
</dbReference>
<evidence type="ECO:0000259" key="2">
    <source>
        <dbReference type="Pfam" id="PF00755"/>
    </source>
</evidence>
<dbReference type="InterPro" id="IPR039551">
    <property type="entry name" value="Cho/carn_acyl_trans"/>
</dbReference>
<gene>
    <name evidence="3" type="ORF">BGZ97_010283</name>
</gene>
<proteinExistence type="inferred from homology"/>
<feature type="domain" description="Choline/carnitine acyltransferase" evidence="2">
    <location>
        <begin position="2"/>
        <end position="119"/>
    </location>
</feature>
<dbReference type="PANTHER" id="PTHR22589">
    <property type="entry name" value="CARNITINE O-ACYLTRANSFERASE"/>
    <property type="match status" value="1"/>
</dbReference>
<dbReference type="Gene3D" id="3.30.559.10">
    <property type="entry name" value="Chloramphenicol acetyltransferase-like domain"/>
    <property type="match status" value="1"/>
</dbReference>
<dbReference type="GO" id="GO:0016746">
    <property type="term" value="F:acyltransferase activity"/>
    <property type="evidence" value="ECO:0007669"/>
    <property type="project" value="InterPro"/>
</dbReference>
<evidence type="ECO:0000313" key="3">
    <source>
        <dbReference type="EMBL" id="KAG0275496.1"/>
    </source>
</evidence>
<dbReference type="Pfam" id="PF00755">
    <property type="entry name" value="Carn_acyltransf"/>
    <property type="match status" value="1"/>
</dbReference>
<protein>
    <recommendedName>
        <fullName evidence="2">Choline/carnitine acyltransferase domain-containing protein</fullName>
    </recommendedName>
</protein>
<dbReference type="SUPFAM" id="SSF52777">
    <property type="entry name" value="CoA-dependent acyltransferases"/>
    <property type="match status" value="1"/>
</dbReference>
<dbReference type="PANTHER" id="PTHR22589:SF107">
    <property type="entry name" value="CHOLINE_CARNITINE ACYLTRANSFERASE DOMAIN-CONTAINING PROTEIN"/>
    <property type="match status" value="1"/>
</dbReference>
<accession>A0A9P6QLR8</accession>
<dbReference type="OrthoDB" id="240216at2759"/>
<sequence>PEKKVKLLRAAIAAHSKYQREAASGKGVDRHLMGLRLCLQAGESHGLFQEPVFGKSASFLLSTSGLFAGDNFVGTGFGAMYPDGYGINYLAGGKTLKFGVESKFESKVTSTREFGEFLAQALRDMRNAVEQTLPEDQRKVAAKL</sequence>
<organism evidence="3 4">
    <name type="scientific">Linnemannia gamsii</name>
    <dbReference type="NCBI Taxonomy" id="64522"/>
    <lineage>
        <taxon>Eukaryota</taxon>
        <taxon>Fungi</taxon>
        <taxon>Fungi incertae sedis</taxon>
        <taxon>Mucoromycota</taxon>
        <taxon>Mortierellomycotina</taxon>
        <taxon>Mortierellomycetes</taxon>
        <taxon>Mortierellales</taxon>
        <taxon>Mortierellaceae</taxon>
        <taxon>Linnemannia</taxon>
    </lineage>
</organism>
<keyword evidence="4" id="KW-1185">Reference proteome</keyword>
<comment type="similarity">
    <text evidence="1">Belongs to the carnitine/choline acetyltransferase family.</text>
</comment>
<evidence type="ECO:0000256" key="1">
    <source>
        <dbReference type="ARBA" id="ARBA00005232"/>
    </source>
</evidence>
<dbReference type="EMBL" id="JAAAIN010005234">
    <property type="protein sequence ID" value="KAG0275496.1"/>
    <property type="molecule type" value="Genomic_DNA"/>
</dbReference>
<name>A0A9P6QLR8_9FUNG</name>
<feature type="non-terminal residue" evidence="3">
    <location>
        <position position="1"/>
    </location>
</feature>